<dbReference type="RefSeq" id="WP_215353438.1">
    <property type="nucleotide sequence ID" value="NZ_BAAAFE010000007.1"/>
</dbReference>
<feature type="compositionally biased region" description="Low complexity" evidence="1">
    <location>
        <begin position="24"/>
        <end position="39"/>
    </location>
</feature>
<evidence type="ECO:0000256" key="1">
    <source>
        <dbReference type="SAM" id="MobiDB-lite"/>
    </source>
</evidence>
<feature type="compositionally biased region" description="Basic and acidic residues" evidence="1">
    <location>
        <begin position="40"/>
        <end position="51"/>
    </location>
</feature>
<protein>
    <submittedName>
        <fullName evidence="2">Uncharacterized protein</fullName>
    </submittedName>
</protein>
<comment type="caution">
    <text evidence="2">The sequence shown here is derived from an EMBL/GenBank/DDBJ whole genome shotgun (WGS) entry which is preliminary data.</text>
</comment>
<feature type="compositionally biased region" description="Polar residues" evidence="1">
    <location>
        <begin position="1"/>
        <end position="13"/>
    </location>
</feature>
<name>A0ABP3XFI1_9SPHN</name>
<evidence type="ECO:0000313" key="2">
    <source>
        <dbReference type="EMBL" id="GAA0863636.1"/>
    </source>
</evidence>
<feature type="compositionally biased region" description="Basic and acidic residues" evidence="1">
    <location>
        <begin position="14"/>
        <end position="23"/>
    </location>
</feature>
<keyword evidence="3" id="KW-1185">Reference proteome</keyword>
<gene>
    <name evidence="2" type="ORF">GCM10009115_14950</name>
</gene>
<dbReference type="Proteomes" id="UP001500738">
    <property type="component" value="Unassembled WGS sequence"/>
</dbReference>
<proteinExistence type="predicted"/>
<accession>A0ABP3XFI1</accession>
<reference evidence="3" key="1">
    <citation type="journal article" date="2019" name="Int. J. Syst. Evol. Microbiol.">
        <title>The Global Catalogue of Microorganisms (GCM) 10K type strain sequencing project: providing services to taxonomists for standard genome sequencing and annotation.</title>
        <authorList>
            <consortium name="The Broad Institute Genomics Platform"/>
            <consortium name="The Broad Institute Genome Sequencing Center for Infectious Disease"/>
            <person name="Wu L."/>
            <person name="Ma J."/>
        </authorList>
    </citation>
    <scope>NUCLEOTIDE SEQUENCE [LARGE SCALE GENOMIC DNA]</scope>
    <source>
        <strain evidence="3">JCM 15910</strain>
    </source>
</reference>
<sequence length="51" mass="6014">MANTPDQHNQKSPQADRDEEQRRQQQQQGGNDRQQGGQRSDQDRNKNPQQR</sequence>
<dbReference type="EMBL" id="BAAAFE010000007">
    <property type="protein sequence ID" value="GAA0863636.1"/>
    <property type="molecule type" value="Genomic_DNA"/>
</dbReference>
<feature type="region of interest" description="Disordered" evidence="1">
    <location>
        <begin position="1"/>
        <end position="51"/>
    </location>
</feature>
<organism evidence="2 3">
    <name type="scientific">Sphingopyxis soli</name>
    <dbReference type="NCBI Taxonomy" id="592051"/>
    <lineage>
        <taxon>Bacteria</taxon>
        <taxon>Pseudomonadati</taxon>
        <taxon>Pseudomonadota</taxon>
        <taxon>Alphaproteobacteria</taxon>
        <taxon>Sphingomonadales</taxon>
        <taxon>Sphingomonadaceae</taxon>
        <taxon>Sphingopyxis</taxon>
    </lineage>
</organism>
<evidence type="ECO:0000313" key="3">
    <source>
        <dbReference type="Proteomes" id="UP001500738"/>
    </source>
</evidence>